<dbReference type="InterPro" id="IPR037525">
    <property type="entry name" value="Velvet_dom"/>
</dbReference>
<proteinExistence type="inferred from homology"/>
<dbReference type="Pfam" id="PF11754">
    <property type="entry name" value="Velvet"/>
    <property type="match status" value="1"/>
</dbReference>
<dbReference type="EMBL" id="NQIK02000001">
    <property type="protein sequence ID" value="KAF7578887.1"/>
    <property type="molecule type" value="Genomic_DNA"/>
</dbReference>
<dbReference type="PROSITE" id="PS51821">
    <property type="entry name" value="VELVET"/>
    <property type="match status" value="1"/>
</dbReference>
<dbReference type="GO" id="GO:0005634">
    <property type="term" value="C:nucleus"/>
    <property type="evidence" value="ECO:0007669"/>
    <property type="project" value="UniProtKB-SubCell"/>
</dbReference>
<gene>
    <name evidence="8" type="ORF">PtrM4_031270</name>
</gene>
<evidence type="ECO:0000259" key="7">
    <source>
        <dbReference type="PROSITE" id="PS51821"/>
    </source>
</evidence>
<evidence type="ECO:0000256" key="2">
    <source>
        <dbReference type="ARBA" id="ARBA00022969"/>
    </source>
</evidence>
<dbReference type="Proteomes" id="UP000245464">
    <property type="component" value="Chromosome 1"/>
</dbReference>
<comment type="caution">
    <text evidence="8">The sequence shown here is derived from an EMBL/GenBank/DDBJ whole genome shotgun (WGS) entry which is preliminary data.</text>
</comment>
<feature type="domain" description="Velvet" evidence="7">
    <location>
        <begin position="1"/>
        <end position="194"/>
    </location>
</feature>
<keyword evidence="4" id="KW-0804">Transcription</keyword>
<evidence type="ECO:0000256" key="5">
    <source>
        <dbReference type="ARBA" id="ARBA00023242"/>
    </source>
</evidence>
<dbReference type="GO" id="GO:0030435">
    <property type="term" value="P:sporulation resulting in formation of a cellular spore"/>
    <property type="evidence" value="ECO:0007669"/>
    <property type="project" value="UniProtKB-KW"/>
</dbReference>
<protein>
    <recommendedName>
        <fullName evidence="7">Velvet domain-containing protein</fullName>
    </recommendedName>
</protein>
<dbReference type="PANTHER" id="PTHR33572">
    <property type="entry name" value="SPORE DEVELOPMENT REGULATOR VOSA"/>
    <property type="match status" value="1"/>
</dbReference>
<evidence type="ECO:0000313" key="8">
    <source>
        <dbReference type="EMBL" id="KAF7578887.1"/>
    </source>
</evidence>
<evidence type="ECO:0000313" key="9">
    <source>
        <dbReference type="Proteomes" id="UP000245464"/>
    </source>
</evidence>
<evidence type="ECO:0000256" key="1">
    <source>
        <dbReference type="ARBA" id="ARBA00004123"/>
    </source>
</evidence>
<keyword evidence="3" id="KW-0805">Transcription regulation</keyword>
<accession>A0A834VZP0</accession>
<reference evidence="8" key="1">
    <citation type="journal article" date="2018" name="BMC Genomics">
        <title>Comparative genomics of the wheat fungal pathogen Pyrenophora tritici-repentis reveals chromosomal variations and genome plasticity.</title>
        <authorList>
            <person name="Moolhuijzen P."/>
            <person name="See P.T."/>
            <person name="Hane J.K."/>
            <person name="Shi G."/>
            <person name="Liu Z."/>
            <person name="Oliver R.P."/>
            <person name="Moffat C.S."/>
        </authorList>
    </citation>
    <scope>NUCLEOTIDE SEQUENCE [LARGE SCALE GENOMIC DNA]</scope>
    <source>
        <strain evidence="8">M4</strain>
    </source>
</reference>
<evidence type="ECO:0000256" key="6">
    <source>
        <dbReference type="ARBA" id="ARBA00038045"/>
    </source>
</evidence>
<evidence type="ECO:0000256" key="3">
    <source>
        <dbReference type="ARBA" id="ARBA00023015"/>
    </source>
</evidence>
<keyword evidence="2" id="KW-0749">Sporulation</keyword>
<comment type="subcellular location">
    <subcellularLocation>
        <location evidence="1">Nucleus</location>
    </subcellularLocation>
</comment>
<dbReference type="InterPro" id="IPR021740">
    <property type="entry name" value="Velvet"/>
</dbReference>
<dbReference type="PANTHER" id="PTHR33572:SF3">
    <property type="entry name" value="VELVET COMPLEX SUBUNIT B"/>
    <property type="match status" value="1"/>
</dbReference>
<dbReference type="InterPro" id="IPR038491">
    <property type="entry name" value="Velvet_dom_sf"/>
</dbReference>
<comment type="similarity">
    <text evidence="6">Belongs to the velvet family. VelB subfamily.</text>
</comment>
<dbReference type="Gene3D" id="2.60.40.3960">
    <property type="entry name" value="Velvet domain"/>
    <property type="match status" value="1"/>
</dbReference>
<dbReference type="RefSeq" id="XP_065966153.1">
    <property type="nucleotide sequence ID" value="XM_066103951.1"/>
</dbReference>
<dbReference type="KEGG" id="ptrr:90954474"/>
<keyword evidence="5" id="KW-0539">Nucleus</keyword>
<name>A0A834VZP0_9PLEO</name>
<organism evidence="8 9">
    <name type="scientific">Pyrenophora tritici-repentis</name>
    <dbReference type="NCBI Taxonomy" id="45151"/>
    <lineage>
        <taxon>Eukaryota</taxon>
        <taxon>Fungi</taxon>
        <taxon>Dikarya</taxon>
        <taxon>Ascomycota</taxon>
        <taxon>Pezizomycotina</taxon>
        <taxon>Dothideomycetes</taxon>
        <taxon>Pleosporomycetidae</taxon>
        <taxon>Pleosporales</taxon>
        <taxon>Pleosporineae</taxon>
        <taxon>Pleosporaceae</taxon>
        <taxon>Pyrenophora</taxon>
    </lineage>
</organism>
<dbReference type="AlphaFoldDB" id="A0A834VZP0"/>
<sequence>MCGFGDKDRRPITPPPCIRLIVYDRITGRELDFNDIDSTYFVLMVDLWNQEGTAAVNLVRHSSAAPTVSISSSTTTSYPPPPDRQYVTTAIPQHHNAPAPMSSNHTRNLIGMNAVNACRLNDLDGKAGFWFVLQDLSVRTEGTFRLKLSLFDIGSGTNTVVPESQGPHTQGIKIPIRKDAPKEIVNANEYEADD</sequence>
<evidence type="ECO:0000256" key="4">
    <source>
        <dbReference type="ARBA" id="ARBA00023163"/>
    </source>
</evidence>
<dbReference type="GeneID" id="90954474"/>